<evidence type="ECO:0000313" key="7">
    <source>
        <dbReference type="EMBL" id="WAL61308.1"/>
    </source>
</evidence>
<feature type="binding site" evidence="6">
    <location>
        <position position="110"/>
    </location>
    <ligand>
        <name>S-adenosyl-L-methionine</name>
        <dbReference type="ChEBI" id="CHEBI:59789"/>
    </ligand>
</feature>
<dbReference type="PIRSF" id="PIRSF003078">
    <property type="entry name" value="GidB"/>
    <property type="match status" value="1"/>
</dbReference>
<keyword evidence="5 6" id="KW-0949">S-adenosyl-L-methionine</keyword>
<evidence type="ECO:0000256" key="6">
    <source>
        <dbReference type="HAMAP-Rule" id="MF_00074"/>
    </source>
</evidence>
<evidence type="ECO:0000256" key="5">
    <source>
        <dbReference type="ARBA" id="ARBA00022691"/>
    </source>
</evidence>
<dbReference type="CDD" id="cd02440">
    <property type="entry name" value="AdoMet_MTases"/>
    <property type="match status" value="1"/>
</dbReference>
<dbReference type="Pfam" id="PF02527">
    <property type="entry name" value="GidB"/>
    <property type="match status" value="2"/>
</dbReference>
<protein>
    <recommendedName>
        <fullName evidence="6">Ribosomal RNA small subunit methyltransferase G</fullName>
        <ecNumber evidence="6">2.1.1.-</ecNumber>
    </recommendedName>
    <alternativeName>
        <fullName evidence="6">16S rRNA 7-methylguanosine methyltransferase</fullName>
        <shortName evidence="6">16S rRNA m7G methyltransferase</shortName>
    </alternativeName>
</protein>
<dbReference type="AlphaFoldDB" id="A0A9E9C9A1"/>
<evidence type="ECO:0000313" key="8">
    <source>
        <dbReference type="Proteomes" id="UP001163152"/>
    </source>
</evidence>
<dbReference type="HAMAP" id="MF_00074">
    <property type="entry name" value="16SrRNA_methyltr_G"/>
    <property type="match status" value="1"/>
</dbReference>
<feature type="binding site" evidence="6">
    <location>
        <position position="175"/>
    </location>
    <ligand>
        <name>S-adenosyl-L-methionine</name>
        <dbReference type="ChEBI" id="CHEBI:59789"/>
    </ligand>
</feature>
<dbReference type="EMBL" id="CP113797">
    <property type="protein sequence ID" value="WAL61308.1"/>
    <property type="molecule type" value="Genomic_DNA"/>
</dbReference>
<evidence type="ECO:0000256" key="4">
    <source>
        <dbReference type="ARBA" id="ARBA00022679"/>
    </source>
</evidence>
<name>A0A9E9C9A1_9CYAN</name>
<comment type="function">
    <text evidence="6">Specifically methylates the N7 position of a guanine in 16S rRNA.</text>
</comment>
<evidence type="ECO:0000256" key="1">
    <source>
        <dbReference type="ARBA" id="ARBA00022490"/>
    </source>
</evidence>
<feature type="binding site" evidence="6">
    <location>
        <begin position="156"/>
        <end position="157"/>
    </location>
    <ligand>
        <name>S-adenosyl-L-methionine</name>
        <dbReference type="ChEBI" id="CHEBI:59789"/>
    </ligand>
</feature>
<feature type="binding site" evidence="6">
    <location>
        <begin position="128"/>
        <end position="130"/>
    </location>
    <ligand>
        <name>S-adenosyl-L-methionine</name>
        <dbReference type="ChEBI" id="CHEBI:59789"/>
    </ligand>
</feature>
<dbReference type="PANTHER" id="PTHR31760">
    <property type="entry name" value="S-ADENOSYL-L-METHIONINE-DEPENDENT METHYLTRANSFERASES SUPERFAMILY PROTEIN"/>
    <property type="match status" value="1"/>
</dbReference>
<keyword evidence="8" id="KW-1185">Reference proteome</keyword>
<comment type="similarity">
    <text evidence="6">Belongs to the methyltransferase superfamily. RNA methyltransferase RsmG family.</text>
</comment>
<dbReference type="FunFam" id="3.40.50.150:FF:000041">
    <property type="entry name" value="Ribosomal RNA small subunit methyltransferase G"/>
    <property type="match status" value="1"/>
</dbReference>
<dbReference type="GO" id="GO:0070043">
    <property type="term" value="F:rRNA (guanine-N7-)-methyltransferase activity"/>
    <property type="evidence" value="ECO:0007669"/>
    <property type="project" value="UniProtKB-UniRule"/>
</dbReference>
<gene>
    <name evidence="6 7" type="primary">rsmG</name>
    <name evidence="7" type="ORF">OXH18_04735</name>
</gene>
<evidence type="ECO:0000256" key="3">
    <source>
        <dbReference type="ARBA" id="ARBA00022603"/>
    </source>
</evidence>
<dbReference type="SUPFAM" id="SSF53335">
    <property type="entry name" value="S-adenosyl-L-methionine-dependent methyltransferases"/>
    <property type="match status" value="1"/>
</dbReference>
<reference evidence="7" key="1">
    <citation type="submission" date="2022-12" db="EMBL/GenBank/DDBJ databases">
        <title>Polyphasic identification of a Novel Hot-Spring Cyanobacterium Ocullathermofonsia sinensis gen nov. sp. nov. and Genomic Insights on its Adaptations to the Thermal Habitat.</title>
        <authorList>
            <person name="Daroch M."/>
            <person name="Tang J."/>
            <person name="Jiang Y."/>
        </authorList>
    </citation>
    <scope>NUCLEOTIDE SEQUENCE</scope>
    <source>
        <strain evidence="7">PKUAC-SCTA174</strain>
    </source>
</reference>
<dbReference type="InterPro" id="IPR003682">
    <property type="entry name" value="rRNA_ssu_MeTfrase_G"/>
</dbReference>
<accession>A0A9E9C9A1</accession>
<keyword evidence="4 6" id="KW-0808">Transferase</keyword>
<feature type="binding site" evidence="6">
    <location>
        <position position="105"/>
    </location>
    <ligand>
        <name>S-adenosyl-L-methionine</name>
        <dbReference type="ChEBI" id="CHEBI:59789"/>
    </ligand>
</feature>
<organism evidence="7 8">
    <name type="scientific">Thermocoleostomius sinensis A174</name>
    <dbReference type="NCBI Taxonomy" id="2016057"/>
    <lineage>
        <taxon>Bacteria</taxon>
        <taxon>Bacillati</taxon>
        <taxon>Cyanobacteriota</taxon>
        <taxon>Cyanophyceae</taxon>
        <taxon>Oculatellales</taxon>
        <taxon>Oculatellaceae</taxon>
        <taxon>Thermocoleostomius</taxon>
    </lineage>
</organism>
<dbReference type="NCBIfam" id="TIGR00138">
    <property type="entry name" value="rsmG_gidB"/>
    <property type="match status" value="1"/>
</dbReference>
<comment type="subcellular location">
    <subcellularLocation>
        <location evidence="6">Cytoplasm</location>
    </subcellularLocation>
</comment>
<proteinExistence type="inferred from homology"/>
<keyword evidence="3 6" id="KW-0489">Methyltransferase</keyword>
<dbReference type="Proteomes" id="UP001163152">
    <property type="component" value="Chromosome"/>
</dbReference>
<dbReference type="PANTHER" id="PTHR31760:SF0">
    <property type="entry name" value="S-ADENOSYL-L-METHIONINE-DEPENDENT METHYLTRANSFERASES SUPERFAMILY PROTEIN"/>
    <property type="match status" value="1"/>
</dbReference>
<sequence>MKDESVEQVILPAMTQVWQQTLGWQPDVRQYAQFQQFYELILERNQQLNLTRITEPQEFWEKHLWDSLSGVKPWLLPGSGVASWEKAHEPSAATTSAAWHVLDIGTGAGLPGVPVAIGFPSWTVTLLDSTRKKLVFLDEALSVLGLANAKTIVDRAEQIGHNPQYRAAYDLVLIRAVAAATVCVEYALPLLKVGGIAVLYRGQWTEAEAIGLSSALKKLGGTLEQVEALSTPLSHSLRHCLYVKKQTQTPSTFPRAIGVPAQKPL</sequence>
<evidence type="ECO:0000256" key="2">
    <source>
        <dbReference type="ARBA" id="ARBA00022552"/>
    </source>
</evidence>
<dbReference type="KEGG" id="tsin:OXH18_04735"/>
<dbReference type="GO" id="GO:0005829">
    <property type="term" value="C:cytosol"/>
    <property type="evidence" value="ECO:0007669"/>
    <property type="project" value="TreeGrafter"/>
</dbReference>
<keyword evidence="1 6" id="KW-0963">Cytoplasm</keyword>
<dbReference type="InterPro" id="IPR029063">
    <property type="entry name" value="SAM-dependent_MTases_sf"/>
</dbReference>
<dbReference type="EC" id="2.1.1.-" evidence="6"/>
<dbReference type="Gene3D" id="3.40.50.150">
    <property type="entry name" value="Vaccinia Virus protein VP39"/>
    <property type="match status" value="1"/>
</dbReference>
<keyword evidence="2 6" id="KW-0698">rRNA processing</keyword>
<dbReference type="RefSeq" id="WP_268611262.1">
    <property type="nucleotide sequence ID" value="NZ_CP113797.1"/>
</dbReference>